<comment type="caution">
    <text evidence="1">The sequence shown here is derived from an EMBL/GenBank/DDBJ whole genome shotgun (WGS) entry which is preliminary data.</text>
</comment>
<dbReference type="EMBL" id="BARS01040998">
    <property type="protein sequence ID" value="GAG41101.1"/>
    <property type="molecule type" value="Genomic_DNA"/>
</dbReference>
<dbReference type="AlphaFoldDB" id="X0YWZ1"/>
<reference evidence="1" key="1">
    <citation type="journal article" date="2014" name="Front. Microbiol.">
        <title>High frequency of phylogenetically diverse reductive dehalogenase-homologous genes in deep subseafloor sedimentary metagenomes.</title>
        <authorList>
            <person name="Kawai M."/>
            <person name="Futagami T."/>
            <person name="Toyoda A."/>
            <person name="Takaki Y."/>
            <person name="Nishi S."/>
            <person name="Hori S."/>
            <person name="Arai W."/>
            <person name="Tsubouchi T."/>
            <person name="Morono Y."/>
            <person name="Uchiyama I."/>
            <person name="Ito T."/>
            <person name="Fujiyama A."/>
            <person name="Inagaki F."/>
            <person name="Takami H."/>
        </authorList>
    </citation>
    <scope>NUCLEOTIDE SEQUENCE</scope>
    <source>
        <strain evidence="1">Expedition CK06-06</strain>
    </source>
</reference>
<sequence>MRQIIYVGDTGSLLRRIKTNHCGGNVEGSALRQHVAEALGYNIKCEKRLSGNERKRIDLPNSQQGEKRVSDYIRSGEWRVIILDNYKIANDF</sequence>
<name>X0YWZ1_9ZZZZ</name>
<evidence type="ECO:0008006" key="2">
    <source>
        <dbReference type="Google" id="ProtNLM"/>
    </source>
</evidence>
<proteinExistence type="predicted"/>
<accession>X0YWZ1</accession>
<gene>
    <name evidence="1" type="ORF">S01H1_62422</name>
</gene>
<evidence type="ECO:0000313" key="1">
    <source>
        <dbReference type="EMBL" id="GAG41101.1"/>
    </source>
</evidence>
<feature type="non-terminal residue" evidence="1">
    <location>
        <position position="92"/>
    </location>
</feature>
<organism evidence="1">
    <name type="scientific">marine sediment metagenome</name>
    <dbReference type="NCBI Taxonomy" id="412755"/>
    <lineage>
        <taxon>unclassified sequences</taxon>
        <taxon>metagenomes</taxon>
        <taxon>ecological metagenomes</taxon>
    </lineage>
</organism>
<protein>
    <recommendedName>
        <fullName evidence="2">GIY-YIG domain-containing protein</fullName>
    </recommendedName>
</protein>